<gene>
    <name evidence="1" type="ORF">FOL47_011251</name>
</gene>
<evidence type="ECO:0000313" key="1">
    <source>
        <dbReference type="EMBL" id="KAF4672900.1"/>
    </source>
</evidence>
<protein>
    <submittedName>
        <fullName evidence="1">Uncharacterized protein</fullName>
    </submittedName>
</protein>
<accession>A0A7J6MNS6</accession>
<reference evidence="1 2" key="1">
    <citation type="submission" date="2020-04" db="EMBL/GenBank/DDBJ databases">
        <title>Perkinsus chesapeaki whole genome sequence.</title>
        <authorList>
            <person name="Bogema D.R."/>
        </authorList>
    </citation>
    <scope>NUCLEOTIDE SEQUENCE [LARGE SCALE GENOMIC DNA]</scope>
    <source>
        <strain evidence="1">ATCC PRA-425</strain>
    </source>
</reference>
<dbReference type="Proteomes" id="UP000591131">
    <property type="component" value="Unassembled WGS sequence"/>
</dbReference>
<comment type="caution">
    <text evidence="1">The sequence shown here is derived from an EMBL/GenBank/DDBJ whole genome shotgun (WGS) entry which is preliminary data.</text>
</comment>
<keyword evidence="2" id="KW-1185">Reference proteome</keyword>
<dbReference type="EMBL" id="JAAPAO010000096">
    <property type="protein sequence ID" value="KAF4672900.1"/>
    <property type="molecule type" value="Genomic_DNA"/>
</dbReference>
<evidence type="ECO:0000313" key="2">
    <source>
        <dbReference type="Proteomes" id="UP000591131"/>
    </source>
</evidence>
<dbReference type="OrthoDB" id="478533at2759"/>
<dbReference type="SUPFAM" id="SSF51445">
    <property type="entry name" value="(Trans)glycosidases"/>
    <property type="match status" value="1"/>
</dbReference>
<proteinExistence type="predicted"/>
<dbReference type="InterPro" id="IPR017853">
    <property type="entry name" value="GH"/>
</dbReference>
<dbReference type="AlphaFoldDB" id="A0A7J6MNS6"/>
<sequence>MDKGAKRFILAGYSIIDSKIIQDPPFSPPWDKTDFANLKKKVSDAGGLIWLQFERIYGKGKFDESLFRESARQFIQNYSVDGFLFDLQKPEVAKDAYRILSTVKALGKTAVLQYWPEAEKAVKKTGLGALADYTVVYLTPYFDKSLTKVFNTDKFAINRVGSAIKAGANAKAIILRIPLLARADYESSDSGYSSAIFDMHGDPKGSGSIIFPKGKGYYFFSQPRAVEKVILVKKMGLHGIMIDPPYSETTDIYPWDDRSIFYALAQSVKS</sequence>
<name>A0A7J6MNS6_PERCH</name>
<organism evidence="1 2">
    <name type="scientific">Perkinsus chesapeaki</name>
    <name type="common">Clam parasite</name>
    <name type="synonym">Perkinsus andrewsi</name>
    <dbReference type="NCBI Taxonomy" id="330153"/>
    <lineage>
        <taxon>Eukaryota</taxon>
        <taxon>Sar</taxon>
        <taxon>Alveolata</taxon>
        <taxon>Perkinsozoa</taxon>
        <taxon>Perkinsea</taxon>
        <taxon>Perkinsida</taxon>
        <taxon>Perkinsidae</taxon>
        <taxon>Perkinsus</taxon>
    </lineage>
</organism>